<evidence type="ECO:0000256" key="7">
    <source>
        <dbReference type="RuleBase" id="RU000454"/>
    </source>
</evidence>
<dbReference type="EMBL" id="KN818251">
    <property type="protein sequence ID" value="KIL64232.1"/>
    <property type="molecule type" value="Genomic_DNA"/>
</dbReference>
<keyword evidence="6" id="KW-1015">Disulfide bond</keyword>
<proteinExistence type="inferred from homology"/>
<dbReference type="InterPro" id="IPR033121">
    <property type="entry name" value="PEPTIDASE_A1"/>
</dbReference>
<feature type="disulfide bond" evidence="6">
    <location>
        <begin position="186"/>
        <end position="194"/>
    </location>
</feature>
<dbReference type="SUPFAM" id="SSF50630">
    <property type="entry name" value="Acid proteases"/>
    <property type="match status" value="1"/>
</dbReference>
<dbReference type="FunCoup" id="A0A0C2WRD2">
    <property type="interactions" value="59"/>
</dbReference>
<dbReference type="PROSITE" id="PS00141">
    <property type="entry name" value="ASP_PROTEASE"/>
    <property type="match status" value="1"/>
</dbReference>
<keyword evidence="2 7" id="KW-0645">Protease</keyword>
<reference evidence="10 11" key="1">
    <citation type="submission" date="2014-04" db="EMBL/GenBank/DDBJ databases">
        <title>Evolutionary Origins and Diversification of the Mycorrhizal Mutualists.</title>
        <authorList>
            <consortium name="DOE Joint Genome Institute"/>
            <consortium name="Mycorrhizal Genomics Consortium"/>
            <person name="Kohler A."/>
            <person name="Kuo A."/>
            <person name="Nagy L.G."/>
            <person name="Floudas D."/>
            <person name="Copeland A."/>
            <person name="Barry K.W."/>
            <person name="Cichocki N."/>
            <person name="Veneault-Fourrey C."/>
            <person name="LaButti K."/>
            <person name="Lindquist E.A."/>
            <person name="Lipzen A."/>
            <person name="Lundell T."/>
            <person name="Morin E."/>
            <person name="Murat C."/>
            <person name="Riley R."/>
            <person name="Ohm R."/>
            <person name="Sun H."/>
            <person name="Tunlid A."/>
            <person name="Henrissat B."/>
            <person name="Grigoriev I.V."/>
            <person name="Hibbett D.S."/>
            <person name="Martin F."/>
        </authorList>
    </citation>
    <scope>NUCLEOTIDE SEQUENCE [LARGE SCALE GENOMIC DNA]</scope>
    <source>
        <strain evidence="10 11">Koide BX008</strain>
    </source>
</reference>
<evidence type="ECO:0000256" key="2">
    <source>
        <dbReference type="ARBA" id="ARBA00022670"/>
    </source>
</evidence>
<dbReference type="InterPro" id="IPR021109">
    <property type="entry name" value="Peptidase_aspartic_dom_sf"/>
</dbReference>
<dbReference type="GO" id="GO:0006508">
    <property type="term" value="P:proteolysis"/>
    <property type="evidence" value="ECO:0007669"/>
    <property type="project" value="UniProtKB-KW"/>
</dbReference>
<accession>A0A0C2WRD2</accession>
<dbReference type="Pfam" id="PF00026">
    <property type="entry name" value="Asp"/>
    <property type="match status" value="1"/>
</dbReference>
<feature type="domain" description="Peptidase A1" evidence="9">
    <location>
        <begin position="155"/>
        <end position="473"/>
    </location>
</feature>
<evidence type="ECO:0000256" key="4">
    <source>
        <dbReference type="ARBA" id="ARBA00022801"/>
    </source>
</evidence>
<keyword evidence="8" id="KW-0732">Signal</keyword>
<dbReference type="InParanoid" id="A0A0C2WRD2"/>
<evidence type="ECO:0000313" key="11">
    <source>
        <dbReference type="Proteomes" id="UP000054549"/>
    </source>
</evidence>
<dbReference type="PANTHER" id="PTHR47966">
    <property type="entry name" value="BETA-SITE APP-CLEAVING ENZYME, ISOFORM A-RELATED"/>
    <property type="match status" value="1"/>
</dbReference>
<name>A0A0C2WRD2_AMAMK</name>
<dbReference type="MEROPS" id="A01.093"/>
<evidence type="ECO:0000313" key="10">
    <source>
        <dbReference type="EMBL" id="KIL64232.1"/>
    </source>
</evidence>
<comment type="similarity">
    <text evidence="1 7">Belongs to the peptidase A1 family.</text>
</comment>
<gene>
    <name evidence="10" type="ORF">M378DRAFT_78642</name>
</gene>
<feature type="active site" evidence="5">
    <location>
        <position position="173"/>
    </location>
</feature>
<sequence length="476" mass="51231">LFMFWNLGSIFFLLLLANGGTDAHPTRPESLISVTLTKVHLHDSANEHPVISHQRAVNRGLRRYARMTGNPEPTIGELRKNMIDRVLTIPPAELEKRFYRGGVNMILEYLNLNRSNLLAGTHSAGNHAQSLDTTVGSTSGSGSISLAIEGHDLGYMGIFEIGTPPRKFQLLVDSGSADLWVGAEGCQADDGGSCGNHSFLGPNSSSTYKDLNQTWSIQYGTGAVTGRVVQDSISIAGLNLPAKQFGVALNESSDFTSDFIPFDGLLGLCKWNILSRQGVPTLVDDLYSAGLIPQPITSYKLPRFADNKNDGELTFGGMDPSKFDVNTLVTVKNKSRLGFWEAALDSVHVNGVDMGWTNRTLILDTGTTLIIAPAKATALHGAIPDAKKDGNTWTVPCTLTTPVVFTIGGMKFPMNPRDIAFVPVDQNNATGTCMSGISEGNPGLVDTQWLIGDVFLKNVYMSTNVATDEISLAIPT</sequence>
<dbReference type="InterPro" id="IPR034164">
    <property type="entry name" value="Pepsin-like_dom"/>
</dbReference>
<feature type="disulfide bond" evidence="6">
    <location>
        <begin position="397"/>
        <end position="433"/>
    </location>
</feature>
<feature type="signal peptide" evidence="8">
    <location>
        <begin position="1"/>
        <end position="23"/>
    </location>
</feature>
<dbReference type="Gene3D" id="2.40.70.10">
    <property type="entry name" value="Acid Proteases"/>
    <property type="match status" value="2"/>
</dbReference>
<evidence type="ECO:0000256" key="8">
    <source>
        <dbReference type="SAM" id="SignalP"/>
    </source>
</evidence>
<evidence type="ECO:0000256" key="5">
    <source>
        <dbReference type="PIRSR" id="PIRSR601461-1"/>
    </source>
</evidence>
<keyword evidence="3 7" id="KW-0064">Aspartyl protease</keyword>
<evidence type="ECO:0000259" key="9">
    <source>
        <dbReference type="PROSITE" id="PS51767"/>
    </source>
</evidence>
<dbReference type="PROSITE" id="PS51767">
    <property type="entry name" value="PEPTIDASE_A1"/>
    <property type="match status" value="1"/>
</dbReference>
<feature type="active site" evidence="5">
    <location>
        <position position="364"/>
    </location>
</feature>
<evidence type="ECO:0000256" key="1">
    <source>
        <dbReference type="ARBA" id="ARBA00007447"/>
    </source>
</evidence>
<feature type="chain" id="PRO_5002173734" description="Peptidase A1 domain-containing protein" evidence="8">
    <location>
        <begin position="24"/>
        <end position="476"/>
    </location>
</feature>
<keyword evidence="4 7" id="KW-0378">Hydrolase</keyword>
<dbReference type="FunFam" id="2.40.70.10:FF:000115">
    <property type="entry name" value="Lysosomal aspartic protease"/>
    <property type="match status" value="1"/>
</dbReference>
<evidence type="ECO:0000256" key="6">
    <source>
        <dbReference type="PIRSR" id="PIRSR601461-2"/>
    </source>
</evidence>
<dbReference type="GO" id="GO:0004190">
    <property type="term" value="F:aspartic-type endopeptidase activity"/>
    <property type="evidence" value="ECO:0007669"/>
    <property type="project" value="UniProtKB-KW"/>
</dbReference>
<dbReference type="STRING" id="946122.A0A0C2WRD2"/>
<dbReference type="InterPro" id="IPR001969">
    <property type="entry name" value="Aspartic_peptidase_AS"/>
</dbReference>
<dbReference type="OrthoDB" id="2747330at2759"/>
<keyword evidence="11" id="KW-1185">Reference proteome</keyword>
<protein>
    <recommendedName>
        <fullName evidence="9">Peptidase A1 domain-containing protein</fullName>
    </recommendedName>
</protein>
<dbReference type="PRINTS" id="PR00792">
    <property type="entry name" value="PEPSIN"/>
</dbReference>
<dbReference type="AlphaFoldDB" id="A0A0C2WRD2"/>
<feature type="non-terminal residue" evidence="10">
    <location>
        <position position="1"/>
    </location>
</feature>
<dbReference type="InterPro" id="IPR001461">
    <property type="entry name" value="Aspartic_peptidase_A1"/>
</dbReference>
<dbReference type="HOGENOM" id="CLU_013253_1_1_1"/>
<dbReference type="Proteomes" id="UP000054549">
    <property type="component" value="Unassembled WGS sequence"/>
</dbReference>
<dbReference type="PANTHER" id="PTHR47966:SF75">
    <property type="entry name" value="ENDOPEPTIDASE (CTSD), PUTATIVE (AFU_ORTHOLOGUE AFUA_4G07040)-RELATED"/>
    <property type="match status" value="1"/>
</dbReference>
<evidence type="ECO:0000256" key="3">
    <source>
        <dbReference type="ARBA" id="ARBA00022750"/>
    </source>
</evidence>
<organism evidence="10 11">
    <name type="scientific">Amanita muscaria (strain Koide BX008)</name>
    <dbReference type="NCBI Taxonomy" id="946122"/>
    <lineage>
        <taxon>Eukaryota</taxon>
        <taxon>Fungi</taxon>
        <taxon>Dikarya</taxon>
        <taxon>Basidiomycota</taxon>
        <taxon>Agaricomycotina</taxon>
        <taxon>Agaricomycetes</taxon>
        <taxon>Agaricomycetidae</taxon>
        <taxon>Agaricales</taxon>
        <taxon>Pluteineae</taxon>
        <taxon>Amanitaceae</taxon>
        <taxon>Amanita</taxon>
    </lineage>
</organism>
<dbReference type="CDD" id="cd05471">
    <property type="entry name" value="pepsin_like"/>
    <property type="match status" value="1"/>
</dbReference>